<feature type="domain" description="GP-PDE" evidence="1">
    <location>
        <begin position="57"/>
        <end position="200"/>
    </location>
</feature>
<dbReference type="Pfam" id="PF03009">
    <property type="entry name" value="GDPD"/>
    <property type="match status" value="2"/>
</dbReference>
<dbReference type="CDD" id="cd08556">
    <property type="entry name" value="GDPD"/>
    <property type="match status" value="1"/>
</dbReference>
<comment type="caution">
    <text evidence="2">The sequence shown here is derived from an EMBL/GenBank/DDBJ whole genome shotgun (WGS) entry which is preliminary data.</text>
</comment>
<name>A0A0F9FCB3_9ZZZZ</name>
<dbReference type="EMBL" id="LAZR01021868">
    <property type="protein sequence ID" value="KKL83838.1"/>
    <property type="molecule type" value="Genomic_DNA"/>
</dbReference>
<dbReference type="Gene3D" id="3.20.20.190">
    <property type="entry name" value="Phosphatidylinositol (PI) phosphodiesterase"/>
    <property type="match status" value="2"/>
</dbReference>
<dbReference type="InterPro" id="IPR030395">
    <property type="entry name" value="GP_PDE_dom"/>
</dbReference>
<reference evidence="2" key="1">
    <citation type="journal article" date="2015" name="Nature">
        <title>Complex archaea that bridge the gap between prokaryotes and eukaryotes.</title>
        <authorList>
            <person name="Spang A."/>
            <person name="Saw J.H."/>
            <person name="Jorgensen S.L."/>
            <person name="Zaremba-Niedzwiedzka K."/>
            <person name="Martijn J."/>
            <person name="Lind A.E."/>
            <person name="van Eijk R."/>
            <person name="Schleper C."/>
            <person name="Guy L."/>
            <person name="Ettema T.J."/>
        </authorList>
    </citation>
    <scope>NUCLEOTIDE SEQUENCE</scope>
</reference>
<gene>
    <name evidence="2" type="ORF">LCGC14_1970740</name>
</gene>
<protein>
    <recommendedName>
        <fullName evidence="1">GP-PDE domain-containing protein</fullName>
    </recommendedName>
</protein>
<sequence length="206" mass="23294">MLLIGHRGINGIAPANTIQSFQKALDLGLDMIEMDLRLWEDTIVLTHDPIVDLDSNIPTLEEVLKFLDGRIRIYLDIKESVVLLHLCPLLLKVFDEGAWKPDQVYIASFNHYDLLIVKNFLPDVQRGALMCATPIGTSQVIKNASATFVVLDVRNLTTVMLDDCIKEGIKIFVYTIETHSQLEYCKKLGRVINGLVIDYPLEQLPF</sequence>
<dbReference type="SUPFAM" id="SSF51695">
    <property type="entry name" value="PLC-like phosphodiesterases"/>
    <property type="match status" value="1"/>
</dbReference>
<organism evidence="2">
    <name type="scientific">marine sediment metagenome</name>
    <dbReference type="NCBI Taxonomy" id="412755"/>
    <lineage>
        <taxon>unclassified sequences</taxon>
        <taxon>metagenomes</taxon>
        <taxon>ecological metagenomes</taxon>
    </lineage>
</organism>
<proteinExistence type="predicted"/>
<feature type="domain" description="GP-PDE" evidence="1">
    <location>
        <begin position="6"/>
        <end position="52"/>
    </location>
</feature>
<evidence type="ECO:0000259" key="1">
    <source>
        <dbReference type="Pfam" id="PF03009"/>
    </source>
</evidence>
<dbReference type="GO" id="GO:0006629">
    <property type="term" value="P:lipid metabolic process"/>
    <property type="evidence" value="ECO:0007669"/>
    <property type="project" value="InterPro"/>
</dbReference>
<dbReference type="PANTHER" id="PTHR46211:SF1">
    <property type="entry name" value="GLYCEROPHOSPHODIESTER PHOSPHODIESTERASE, CYTOPLASMIC"/>
    <property type="match status" value="1"/>
</dbReference>
<accession>A0A0F9FCB3</accession>
<evidence type="ECO:0000313" key="2">
    <source>
        <dbReference type="EMBL" id="KKL83838.1"/>
    </source>
</evidence>
<dbReference type="InterPro" id="IPR017946">
    <property type="entry name" value="PLC-like_Pdiesterase_TIM-brl"/>
</dbReference>
<dbReference type="GO" id="GO:0008081">
    <property type="term" value="F:phosphoric diester hydrolase activity"/>
    <property type="evidence" value="ECO:0007669"/>
    <property type="project" value="InterPro"/>
</dbReference>
<dbReference type="PANTHER" id="PTHR46211">
    <property type="entry name" value="GLYCEROPHOSPHORYL DIESTER PHOSPHODIESTERASE"/>
    <property type="match status" value="1"/>
</dbReference>
<dbReference type="AlphaFoldDB" id="A0A0F9FCB3"/>